<evidence type="ECO:0000256" key="2">
    <source>
        <dbReference type="ARBA" id="ARBA00010448"/>
    </source>
</evidence>
<dbReference type="SUPFAM" id="SSF50353">
    <property type="entry name" value="Cytokine"/>
    <property type="match status" value="1"/>
</dbReference>
<dbReference type="Ensembl" id="ENSHCOT00000018371.1">
    <property type="protein sequence ID" value="ENSHCOP00000011594.1"/>
    <property type="gene ID" value="ENSHCOG00000014445.1"/>
</dbReference>
<dbReference type="InterPro" id="IPR000975">
    <property type="entry name" value="IL-1_fam"/>
</dbReference>
<keyword evidence="3" id="KW-0964">Secreted</keyword>
<dbReference type="STRING" id="109280.ENSHCOP00000011594"/>
<dbReference type="CDD" id="cd23298">
    <property type="entry name" value="beta-trefoil_IL18"/>
    <property type="match status" value="1"/>
</dbReference>
<reference evidence="4" key="1">
    <citation type="submission" date="2025-08" db="UniProtKB">
        <authorList>
            <consortium name="Ensembl"/>
        </authorList>
    </citation>
    <scope>IDENTIFICATION</scope>
</reference>
<evidence type="ECO:0000313" key="5">
    <source>
        <dbReference type="Proteomes" id="UP000264820"/>
    </source>
</evidence>
<dbReference type="InterPro" id="IPR008996">
    <property type="entry name" value="IL1/FGF"/>
</dbReference>
<dbReference type="Proteomes" id="UP000264820">
    <property type="component" value="Unplaced"/>
</dbReference>
<keyword evidence="5" id="KW-1185">Reference proteome</keyword>
<evidence type="ECO:0000256" key="1">
    <source>
        <dbReference type="ARBA" id="ARBA00004613"/>
    </source>
</evidence>
<comment type="subcellular location">
    <subcellularLocation>
        <location evidence="1">Secreted</location>
    </subcellularLocation>
</comment>
<organism evidence="4 5">
    <name type="scientific">Hippocampus comes</name>
    <name type="common">Tiger tail seahorse</name>
    <dbReference type="NCBI Taxonomy" id="109280"/>
    <lineage>
        <taxon>Eukaryota</taxon>
        <taxon>Metazoa</taxon>
        <taxon>Chordata</taxon>
        <taxon>Craniata</taxon>
        <taxon>Vertebrata</taxon>
        <taxon>Euteleostomi</taxon>
        <taxon>Actinopterygii</taxon>
        <taxon>Neopterygii</taxon>
        <taxon>Teleostei</taxon>
        <taxon>Neoteleostei</taxon>
        <taxon>Acanthomorphata</taxon>
        <taxon>Syngnathiaria</taxon>
        <taxon>Syngnathiformes</taxon>
        <taxon>Syngnathoidei</taxon>
        <taxon>Syngnathidae</taxon>
        <taxon>Hippocampus</taxon>
    </lineage>
</organism>
<dbReference type="AlphaFoldDB" id="A0A3Q3DGJ8"/>
<reference evidence="4" key="2">
    <citation type="submission" date="2025-09" db="UniProtKB">
        <authorList>
            <consortium name="Ensembl"/>
        </authorList>
    </citation>
    <scope>IDENTIFICATION</scope>
</reference>
<proteinExistence type="inferred from homology"/>
<dbReference type="GO" id="GO:0005615">
    <property type="term" value="C:extracellular space"/>
    <property type="evidence" value="ECO:0007669"/>
    <property type="project" value="InterPro"/>
</dbReference>
<evidence type="ECO:0008006" key="6">
    <source>
        <dbReference type="Google" id="ProtNLM"/>
    </source>
</evidence>
<name>A0A3Q3DGJ8_HIPCM</name>
<dbReference type="OMA" id="DAFRRCE"/>
<sequence length="127" mass="14737">MIFSSVLSPDCKFNFQFYDDSGHKVRKGSAVILYAIKNDRKMVVCCSDRRKIYPKAMDIPEKIEAAKHEALFYMSPLPEGTKKYMFESSLYPYEFLGFEPAKHNSQLTLVLHRKVDEVDERCQISLS</sequence>
<dbReference type="Pfam" id="PF00340">
    <property type="entry name" value="IL1"/>
    <property type="match status" value="1"/>
</dbReference>
<dbReference type="GeneTree" id="ENSGT00940000171313"/>
<dbReference type="GO" id="GO:0005125">
    <property type="term" value="F:cytokine activity"/>
    <property type="evidence" value="ECO:0007669"/>
    <property type="project" value="InterPro"/>
</dbReference>
<comment type="similarity">
    <text evidence="2">Belongs to the IL-1 family.</text>
</comment>
<evidence type="ECO:0000313" key="4">
    <source>
        <dbReference type="Ensembl" id="ENSHCOP00000011594.1"/>
    </source>
</evidence>
<evidence type="ECO:0000256" key="3">
    <source>
        <dbReference type="ARBA" id="ARBA00022525"/>
    </source>
</evidence>
<dbReference type="GO" id="GO:0006954">
    <property type="term" value="P:inflammatory response"/>
    <property type="evidence" value="ECO:0007669"/>
    <property type="project" value="InterPro"/>
</dbReference>
<dbReference type="Gene3D" id="2.80.10.50">
    <property type="match status" value="1"/>
</dbReference>
<accession>A0A3Q3DGJ8</accession>
<protein>
    <recommendedName>
        <fullName evidence="6">Interleukin-18</fullName>
    </recommendedName>
</protein>
<dbReference type="GO" id="GO:0006955">
    <property type="term" value="P:immune response"/>
    <property type="evidence" value="ECO:0007669"/>
    <property type="project" value="InterPro"/>
</dbReference>